<keyword evidence="2" id="KW-1185">Reference proteome</keyword>
<reference evidence="1 2" key="1">
    <citation type="submission" date="2020-02" db="EMBL/GenBank/DDBJ databases">
        <authorList>
            <person name="Chen W.-M."/>
        </authorList>
    </citation>
    <scope>NUCLEOTIDE SEQUENCE [LARGE SCALE GENOMIC DNA]</scope>
    <source>
        <strain evidence="1 2">KDG-16</strain>
    </source>
</reference>
<proteinExistence type="predicted"/>
<evidence type="ECO:0000313" key="2">
    <source>
        <dbReference type="Proteomes" id="UP000800984"/>
    </source>
</evidence>
<name>A0ABX0I5A4_9FLAO</name>
<accession>A0ABX0I5A4</accession>
<dbReference type="RefSeq" id="WP_166077141.1">
    <property type="nucleotide sequence ID" value="NZ_JAAJBT010000004.1"/>
</dbReference>
<comment type="caution">
    <text evidence="1">The sequence shown here is derived from an EMBL/GenBank/DDBJ whole genome shotgun (WGS) entry which is preliminary data.</text>
</comment>
<evidence type="ECO:0000313" key="1">
    <source>
        <dbReference type="EMBL" id="NHM02044.1"/>
    </source>
</evidence>
<sequence>MKNKITYILLFLLSIHLGWGQQNDARKEQIKSLKIAFLSQKLALTSDEAEKFWPIYNKYDEKIMVLKEAQMKLRLQKRIGTDEEALKKIEEAEEKEAEVMALKKKMRAELIPVISAEKVLKLERLEQEFHRKLLEKLKDRRGNRPPPRRR</sequence>
<dbReference type="Proteomes" id="UP000800984">
    <property type="component" value="Unassembled WGS sequence"/>
</dbReference>
<gene>
    <name evidence="1" type="ORF">G4D72_07965</name>
</gene>
<protein>
    <submittedName>
        <fullName evidence="1">Sensor of ECF-type sigma factor</fullName>
    </submittedName>
</protein>
<dbReference type="EMBL" id="JAAJBT010000004">
    <property type="protein sequence ID" value="NHM02044.1"/>
    <property type="molecule type" value="Genomic_DNA"/>
</dbReference>
<organism evidence="1 2">
    <name type="scientific">Flavobacterium difficile</name>
    <dbReference type="NCBI Taxonomy" id="2709659"/>
    <lineage>
        <taxon>Bacteria</taxon>
        <taxon>Pseudomonadati</taxon>
        <taxon>Bacteroidota</taxon>
        <taxon>Flavobacteriia</taxon>
        <taxon>Flavobacteriales</taxon>
        <taxon>Flavobacteriaceae</taxon>
        <taxon>Flavobacterium</taxon>
    </lineage>
</organism>